<sequence>MCGDAALTVVMPTYNEAEGLPGLAAELLGLPLPGLRLLVVDDNSPDGTGEIAEELAGQHPGRVGVLHRAEKEGLGRAYVAGMTRAVAEGAEFVLQMDADGSHGAAHVPRLLGTALVTGAGFVVGSRYVPGGRLAGEWALHRRLLSRWANRYVGAVLRTGLRDATAGFVLWRADVVRALRLERVRSNGYSFQVELKHAAVRAGHPAVEVPIRFEERRAGASKMSAGVQVEAALLPWRLLLADLTGRRAAAGASGGASGGAASGASAGAGGPAAGPATGVIGRTAGGAGRTAGAVGEVSGGGTAAAEVKAEAQAAPEPVPGPGREAGRERARGRTGAR</sequence>
<evidence type="ECO:0000256" key="3">
    <source>
        <dbReference type="ARBA" id="ARBA00022679"/>
    </source>
</evidence>
<dbReference type="Gene3D" id="3.90.550.10">
    <property type="entry name" value="Spore Coat Polysaccharide Biosynthesis Protein SpsA, Chain A"/>
    <property type="match status" value="1"/>
</dbReference>
<dbReference type="PANTHER" id="PTHR43398">
    <property type="entry name" value="DOLICHOL-PHOSPHATE MANNOSYLTRANSFERASE SUBUNIT 1"/>
    <property type="match status" value="1"/>
</dbReference>
<dbReference type="OrthoDB" id="9810303at2"/>
<dbReference type="Proteomes" id="UP000272474">
    <property type="component" value="Unassembled WGS sequence"/>
</dbReference>
<comment type="caution">
    <text evidence="6">The sequence shown here is derived from an EMBL/GenBank/DDBJ whole genome shotgun (WGS) entry which is preliminary data.</text>
</comment>
<dbReference type="EMBL" id="RBAL01000012">
    <property type="protein sequence ID" value="RKN39867.1"/>
    <property type="molecule type" value="Genomic_DNA"/>
</dbReference>
<comment type="similarity">
    <text evidence="1">Belongs to the glycosyltransferase 2 family.</text>
</comment>
<dbReference type="Pfam" id="PF00535">
    <property type="entry name" value="Glycos_transf_2"/>
    <property type="match status" value="1"/>
</dbReference>
<dbReference type="PANTHER" id="PTHR43398:SF1">
    <property type="entry name" value="DOLICHOL-PHOSPHATE MANNOSYLTRANSFERASE SUBUNIT 1"/>
    <property type="match status" value="1"/>
</dbReference>
<dbReference type="GO" id="GO:0016020">
    <property type="term" value="C:membrane"/>
    <property type="evidence" value="ECO:0007669"/>
    <property type="project" value="GOC"/>
</dbReference>
<feature type="compositionally biased region" description="Gly residues" evidence="4">
    <location>
        <begin position="251"/>
        <end position="271"/>
    </location>
</feature>
<proteinExistence type="inferred from homology"/>
<dbReference type="AlphaFoldDB" id="A0A3A9YX88"/>
<reference evidence="6 7" key="1">
    <citation type="journal article" date="2014" name="Int. J. Syst. Evol. Microbiol.">
        <title>Streptomyces hoynatensis sp. nov., isolated from deep marine sediment.</title>
        <authorList>
            <person name="Veyisoglu A."/>
            <person name="Sahin N."/>
        </authorList>
    </citation>
    <scope>NUCLEOTIDE SEQUENCE [LARGE SCALE GENOMIC DNA]</scope>
    <source>
        <strain evidence="6 7">KCTC 29097</strain>
    </source>
</reference>
<dbReference type="SUPFAM" id="SSF53448">
    <property type="entry name" value="Nucleotide-diphospho-sugar transferases"/>
    <property type="match status" value="1"/>
</dbReference>
<evidence type="ECO:0000256" key="1">
    <source>
        <dbReference type="ARBA" id="ARBA00006739"/>
    </source>
</evidence>
<feature type="region of interest" description="Disordered" evidence="4">
    <location>
        <begin position="250"/>
        <end position="336"/>
    </location>
</feature>
<dbReference type="CDD" id="cd06442">
    <property type="entry name" value="DPM1_like"/>
    <property type="match status" value="1"/>
</dbReference>
<evidence type="ECO:0000313" key="6">
    <source>
        <dbReference type="EMBL" id="RKN39867.1"/>
    </source>
</evidence>
<organism evidence="6 7">
    <name type="scientific">Streptomyces hoynatensis</name>
    <dbReference type="NCBI Taxonomy" id="1141874"/>
    <lineage>
        <taxon>Bacteria</taxon>
        <taxon>Bacillati</taxon>
        <taxon>Actinomycetota</taxon>
        <taxon>Actinomycetes</taxon>
        <taxon>Kitasatosporales</taxon>
        <taxon>Streptomycetaceae</taxon>
        <taxon>Streptomyces</taxon>
    </lineage>
</organism>
<protein>
    <submittedName>
        <fullName evidence="6">Polyprenol monophosphomannose synthase</fullName>
    </submittedName>
</protein>
<dbReference type="InterPro" id="IPR039528">
    <property type="entry name" value="DPM1-like"/>
</dbReference>
<feature type="compositionally biased region" description="Low complexity" evidence="4">
    <location>
        <begin position="302"/>
        <end position="314"/>
    </location>
</feature>
<dbReference type="FunFam" id="3.90.550.10:FF:000122">
    <property type="entry name" value="Dolichol-phosphate mannosyltransferase subunit 1"/>
    <property type="match status" value="1"/>
</dbReference>
<dbReference type="InterPro" id="IPR001173">
    <property type="entry name" value="Glyco_trans_2-like"/>
</dbReference>
<evidence type="ECO:0000313" key="7">
    <source>
        <dbReference type="Proteomes" id="UP000272474"/>
    </source>
</evidence>
<feature type="compositionally biased region" description="Low complexity" evidence="4">
    <location>
        <begin position="272"/>
        <end position="281"/>
    </location>
</feature>
<evidence type="ECO:0000256" key="4">
    <source>
        <dbReference type="SAM" id="MobiDB-lite"/>
    </source>
</evidence>
<dbReference type="GO" id="GO:0009247">
    <property type="term" value="P:glycolipid biosynthetic process"/>
    <property type="evidence" value="ECO:0007669"/>
    <property type="project" value="TreeGrafter"/>
</dbReference>
<name>A0A3A9YX88_9ACTN</name>
<gene>
    <name evidence="6" type="ORF">D7294_20650</name>
</gene>
<keyword evidence="3" id="KW-0808">Transferase</keyword>
<keyword evidence="7" id="KW-1185">Reference proteome</keyword>
<accession>A0A3A9YX88</accession>
<keyword evidence="2" id="KW-0328">Glycosyltransferase</keyword>
<feature type="domain" description="Glycosyltransferase 2-like" evidence="5">
    <location>
        <begin position="8"/>
        <end position="176"/>
    </location>
</feature>
<dbReference type="InterPro" id="IPR029044">
    <property type="entry name" value="Nucleotide-diphossugar_trans"/>
</dbReference>
<dbReference type="GO" id="GO:0004582">
    <property type="term" value="F:dolichyl-phosphate beta-D-mannosyltransferase activity"/>
    <property type="evidence" value="ECO:0007669"/>
    <property type="project" value="InterPro"/>
</dbReference>
<evidence type="ECO:0000259" key="5">
    <source>
        <dbReference type="Pfam" id="PF00535"/>
    </source>
</evidence>
<evidence type="ECO:0000256" key="2">
    <source>
        <dbReference type="ARBA" id="ARBA00022676"/>
    </source>
</evidence>